<gene>
    <name evidence="2" type="ORF">ACFPQ5_09395</name>
</gene>
<dbReference type="Pfam" id="PF00248">
    <property type="entry name" value="Aldo_ket_red"/>
    <property type="match status" value="1"/>
</dbReference>
<dbReference type="SUPFAM" id="SSF51430">
    <property type="entry name" value="NAD(P)-linked oxidoreductase"/>
    <property type="match status" value="1"/>
</dbReference>
<evidence type="ECO:0000313" key="2">
    <source>
        <dbReference type="EMBL" id="MFC5478401.1"/>
    </source>
</evidence>
<comment type="caution">
    <text evidence="2">The sequence shown here is derived from an EMBL/GenBank/DDBJ whole genome shotgun (WGS) entry which is preliminary data.</text>
</comment>
<reference evidence="3" key="1">
    <citation type="journal article" date="2019" name="Int. J. Syst. Evol. Microbiol.">
        <title>The Global Catalogue of Microorganisms (GCM) 10K type strain sequencing project: providing services to taxonomists for standard genome sequencing and annotation.</title>
        <authorList>
            <consortium name="The Broad Institute Genomics Platform"/>
            <consortium name="The Broad Institute Genome Sequencing Center for Infectious Disease"/>
            <person name="Wu L."/>
            <person name="Ma J."/>
        </authorList>
    </citation>
    <scope>NUCLEOTIDE SEQUENCE [LARGE SCALE GENOMIC DNA]</scope>
    <source>
        <strain evidence="3">CCUG 43111</strain>
    </source>
</reference>
<dbReference type="PANTHER" id="PTHR43638:SF3">
    <property type="entry name" value="ALDEHYDE REDUCTASE"/>
    <property type="match status" value="1"/>
</dbReference>
<keyword evidence="3" id="KW-1185">Reference proteome</keyword>
<evidence type="ECO:0000259" key="1">
    <source>
        <dbReference type="Pfam" id="PF00248"/>
    </source>
</evidence>
<proteinExistence type="predicted"/>
<dbReference type="RefSeq" id="WP_379754027.1">
    <property type="nucleotide sequence ID" value="NZ_JBHSMR010000013.1"/>
</dbReference>
<dbReference type="InterPro" id="IPR036812">
    <property type="entry name" value="NAD(P)_OxRdtase_dom_sf"/>
</dbReference>
<sequence length="195" mass="21586">MRSASVAPAPICASTRRLRTDHLDMYLLHWPGPVPLDETLEAFDALLRAGKIRHWGVSNFDTPDLEELIDLPGATAVAANQVLYNLTRRGIEFDLMPWCRARALPIMAYSPLEQGRLLRDPALLRLAAEYGATPAQIALRWVLRDDLTIALPKAGTAAHAAELRGALDLPLSPQDMAALDRAFRPPERKQPLEVI</sequence>
<dbReference type="EMBL" id="JBHSMR010000013">
    <property type="protein sequence ID" value="MFC5478401.1"/>
    <property type="molecule type" value="Genomic_DNA"/>
</dbReference>
<dbReference type="Gene3D" id="3.20.20.100">
    <property type="entry name" value="NADP-dependent oxidoreductase domain"/>
    <property type="match status" value="1"/>
</dbReference>
<protein>
    <submittedName>
        <fullName evidence="2">Aldo/keto reductase</fullName>
    </submittedName>
</protein>
<dbReference type="Proteomes" id="UP001596101">
    <property type="component" value="Unassembled WGS sequence"/>
</dbReference>
<organism evidence="2 3">
    <name type="scientific">Massilia suwonensis</name>
    <dbReference type="NCBI Taxonomy" id="648895"/>
    <lineage>
        <taxon>Bacteria</taxon>
        <taxon>Pseudomonadati</taxon>
        <taxon>Pseudomonadota</taxon>
        <taxon>Betaproteobacteria</taxon>
        <taxon>Burkholderiales</taxon>
        <taxon>Oxalobacteraceae</taxon>
        <taxon>Telluria group</taxon>
        <taxon>Massilia</taxon>
    </lineage>
</organism>
<accession>A0ABW0MNL1</accession>
<dbReference type="PANTHER" id="PTHR43638">
    <property type="entry name" value="OXIDOREDUCTASE, ALDO/KETO REDUCTASE FAMILY PROTEIN"/>
    <property type="match status" value="1"/>
</dbReference>
<dbReference type="InterPro" id="IPR023210">
    <property type="entry name" value="NADP_OxRdtase_dom"/>
</dbReference>
<evidence type="ECO:0000313" key="3">
    <source>
        <dbReference type="Proteomes" id="UP001596101"/>
    </source>
</evidence>
<dbReference type="PRINTS" id="PR00069">
    <property type="entry name" value="ALDKETRDTASE"/>
</dbReference>
<feature type="domain" description="NADP-dependent oxidoreductase" evidence="1">
    <location>
        <begin position="13"/>
        <end position="181"/>
    </location>
</feature>
<dbReference type="InterPro" id="IPR020471">
    <property type="entry name" value="AKR"/>
</dbReference>
<name>A0ABW0MNL1_9BURK</name>